<protein>
    <submittedName>
        <fullName evidence="1">Uncharacterized protein</fullName>
    </submittedName>
</protein>
<keyword evidence="2" id="KW-1185">Reference proteome</keyword>
<evidence type="ECO:0000313" key="2">
    <source>
        <dbReference type="Proteomes" id="UP000095472"/>
    </source>
</evidence>
<gene>
    <name evidence="1" type="ORF">BH720_017935</name>
</gene>
<proteinExistence type="predicted"/>
<reference evidence="1 2" key="1">
    <citation type="journal article" date="2016" name="Genome Announc.">
        <title>Draft Genome Sequence of the Thermotolerant Cyanobacterium Desertifilum sp. IPPAS B-1220.</title>
        <authorList>
            <person name="Mironov K.S."/>
            <person name="Sinetova M.A."/>
            <person name="Bolatkhan K."/>
            <person name="Zayadan B.K."/>
            <person name="Ustinova V.V."/>
            <person name="Kupriyanova E.V."/>
            <person name="Skrypnik A.N."/>
            <person name="Gogoleva N.E."/>
            <person name="Gogolev Y.V."/>
            <person name="Los D.A."/>
        </authorList>
    </citation>
    <scope>NUCLEOTIDE SEQUENCE [LARGE SCALE GENOMIC DNA]</scope>
    <source>
        <strain evidence="1 2">IPPAS B-1220</strain>
    </source>
</reference>
<accession>A0ACD5H1K0</accession>
<dbReference type="Proteomes" id="UP000095472">
    <property type="component" value="Chromosome"/>
</dbReference>
<organism evidence="1 2">
    <name type="scientific">Desertifilum tharense IPPAS B-1220</name>
    <dbReference type="NCBI Taxonomy" id="1781255"/>
    <lineage>
        <taxon>Bacteria</taxon>
        <taxon>Bacillati</taxon>
        <taxon>Cyanobacteriota</taxon>
        <taxon>Cyanophyceae</taxon>
        <taxon>Desertifilales</taxon>
        <taxon>Desertifilaceae</taxon>
        <taxon>Desertifilum</taxon>
    </lineage>
</organism>
<evidence type="ECO:0000313" key="1">
    <source>
        <dbReference type="EMBL" id="XPM66892.1"/>
    </source>
</evidence>
<name>A0ACD5H1K0_9CYAN</name>
<dbReference type="EMBL" id="CP182909">
    <property type="protein sequence ID" value="XPM66892.1"/>
    <property type="molecule type" value="Genomic_DNA"/>
</dbReference>
<sequence length="376" mass="43562">MSSGKQCQLTPSGRAKLETALKAIFGCEPSHNKVYEWARERWSMGRQTITDVRNGKSVNITTLENLFYLVKQGLNEKSQGNRSLAEFAKNFILTDKDYDSVSGAKPKRNCQKNFTLNEGKPLEIALDTLDYKAQNDSFDNYIKKRQIISFLIHGTCNYGQLWLTNRLVRQHFEYAYVAEKLVRIDLPPYSPNREIYIDTVWTLLAKRFSLGSNVSVKACIDIAFEYWLQGTLIFCIRNFDALYPEERNQLLDQFWIPLVEKSKKHLSEDIESCLILFLVDNTGIVPVDPFNCMPDDHCTVLPMLTKFGKHPDDILKNWVRTNRNLLNCPEPYQLSPLVQYIWNKSNEGIPEYVFKEICEICKPNSSWLKIKNGFKL</sequence>